<dbReference type="InterPro" id="IPR003123">
    <property type="entry name" value="VPS9"/>
</dbReference>
<dbReference type="SMART" id="SM00248">
    <property type="entry name" value="ANK"/>
    <property type="match status" value="7"/>
</dbReference>
<dbReference type="GO" id="GO:0030133">
    <property type="term" value="C:transport vesicle"/>
    <property type="evidence" value="ECO:0007669"/>
    <property type="project" value="TreeGrafter"/>
</dbReference>
<dbReference type="GO" id="GO:0045022">
    <property type="term" value="P:early endosome to late endosome transport"/>
    <property type="evidence" value="ECO:0007669"/>
    <property type="project" value="TreeGrafter"/>
</dbReference>
<protein>
    <recommendedName>
        <fullName evidence="2">VPS9 domain-containing protein</fullName>
    </recommendedName>
</protein>
<dbReference type="AlphaFoldDB" id="A0A1Y1KH66"/>
<accession>A0A1Y1KH66</accession>
<feature type="repeat" description="ANK" evidence="1">
    <location>
        <begin position="676"/>
        <end position="708"/>
    </location>
</feature>
<dbReference type="SUPFAM" id="SSF48403">
    <property type="entry name" value="Ankyrin repeat"/>
    <property type="match status" value="2"/>
</dbReference>
<keyword evidence="5" id="KW-1185">Reference proteome</keyword>
<dbReference type="Pfam" id="PF02204">
    <property type="entry name" value="VPS9"/>
    <property type="match status" value="1"/>
</dbReference>
<reference evidence="4" key="3">
    <citation type="submission" date="2019-08" db="EMBL/GenBank/DDBJ databases">
        <authorList>
            <consortium name="Photinus pyralis genome working group"/>
            <person name="Fallon T.R."/>
            <person name="Sander Lower S.E."/>
            <person name="Weng J.-K."/>
        </authorList>
    </citation>
    <scope>NUCLEOTIDE SEQUENCE</scope>
    <source>
        <strain evidence="4">1611_PpyrPB1</strain>
        <tissue evidence="4">Whole body</tissue>
    </source>
</reference>
<dbReference type="Proteomes" id="UP000327044">
    <property type="component" value="Unassembled WGS sequence"/>
</dbReference>
<feature type="domain" description="VPS9" evidence="2">
    <location>
        <begin position="222"/>
        <end position="356"/>
    </location>
</feature>
<dbReference type="GO" id="GO:0043005">
    <property type="term" value="C:neuron projection"/>
    <property type="evidence" value="ECO:0007669"/>
    <property type="project" value="TreeGrafter"/>
</dbReference>
<dbReference type="PANTHER" id="PTHR24170">
    <property type="entry name" value="ANKYRIN REPEAT DOMAIN-CONTAINING PROTEIN 27"/>
    <property type="match status" value="1"/>
</dbReference>
<organism evidence="3">
    <name type="scientific">Photinus pyralis</name>
    <name type="common">Common eastern firefly</name>
    <name type="synonym">Lampyris pyralis</name>
    <dbReference type="NCBI Taxonomy" id="7054"/>
    <lineage>
        <taxon>Eukaryota</taxon>
        <taxon>Metazoa</taxon>
        <taxon>Ecdysozoa</taxon>
        <taxon>Arthropoda</taxon>
        <taxon>Hexapoda</taxon>
        <taxon>Insecta</taxon>
        <taxon>Pterygota</taxon>
        <taxon>Neoptera</taxon>
        <taxon>Endopterygota</taxon>
        <taxon>Coleoptera</taxon>
        <taxon>Polyphaga</taxon>
        <taxon>Elateriformia</taxon>
        <taxon>Elateroidea</taxon>
        <taxon>Lampyridae</taxon>
        <taxon>Lampyrinae</taxon>
        <taxon>Photinus</taxon>
    </lineage>
</organism>
<evidence type="ECO:0000313" key="5">
    <source>
        <dbReference type="Proteomes" id="UP000327044"/>
    </source>
</evidence>
<evidence type="ECO:0000259" key="2">
    <source>
        <dbReference type="PROSITE" id="PS51205"/>
    </source>
</evidence>
<keyword evidence="1" id="KW-0040">ANK repeat</keyword>
<gene>
    <name evidence="4" type="ORF">PPYR_13638</name>
</gene>
<feature type="repeat" description="ANK" evidence="1">
    <location>
        <begin position="448"/>
        <end position="480"/>
    </location>
</feature>
<dbReference type="EMBL" id="VVIM01000009">
    <property type="protein sequence ID" value="KAB0794018.1"/>
    <property type="molecule type" value="Genomic_DNA"/>
</dbReference>
<dbReference type="GO" id="GO:0005770">
    <property type="term" value="C:late endosome"/>
    <property type="evidence" value="ECO:0007669"/>
    <property type="project" value="TreeGrafter"/>
</dbReference>
<reference evidence="4 5" key="2">
    <citation type="journal article" date="2018" name="Elife">
        <title>Firefly genomes illuminate parallel origins of bioluminescence in beetles.</title>
        <authorList>
            <person name="Fallon T.R."/>
            <person name="Lower S.E."/>
            <person name="Chang C.H."/>
            <person name="Bessho-Uehara M."/>
            <person name="Martin G.J."/>
            <person name="Bewick A.J."/>
            <person name="Behringer M."/>
            <person name="Debat H.J."/>
            <person name="Wong I."/>
            <person name="Day J.C."/>
            <person name="Suvorov A."/>
            <person name="Silva C.J."/>
            <person name="Stanger-Hall K.F."/>
            <person name="Hall D.W."/>
            <person name="Schmitz R.J."/>
            <person name="Nelson D.R."/>
            <person name="Lewis S.M."/>
            <person name="Shigenobu S."/>
            <person name="Bybee S.M."/>
            <person name="Larracuente A.M."/>
            <person name="Oba Y."/>
            <person name="Weng J.K."/>
        </authorList>
    </citation>
    <scope>NUCLEOTIDE SEQUENCE [LARGE SCALE GENOMIC DNA]</scope>
    <source>
        <strain evidence="4">1611_PpyrPB1</strain>
        <tissue evidence="4">Whole body</tissue>
    </source>
</reference>
<dbReference type="InterPro" id="IPR036770">
    <property type="entry name" value="Ankyrin_rpt-contain_sf"/>
</dbReference>
<dbReference type="PROSITE" id="PS50088">
    <property type="entry name" value="ANK_REPEAT"/>
    <property type="match status" value="6"/>
</dbReference>
<dbReference type="OrthoDB" id="411646at2759"/>
<evidence type="ECO:0000256" key="1">
    <source>
        <dbReference type="PROSITE-ProRule" id="PRU00023"/>
    </source>
</evidence>
<reference evidence="3" key="1">
    <citation type="journal article" date="2016" name="Sci. Rep.">
        <title>Molecular characterization of firefly nuptial gifts: a multi-omics approach sheds light on postcopulatory sexual selection.</title>
        <authorList>
            <person name="Al-Wathiqui N."/>
            <person name="Fallon T.R."/>
            <person name="South A."/>
            <person name="Weng J.K."/>
            <person name="Lewis S.M."/>
        </authorList>
    </citation>
    <scope>NUCLEOTIDE SEQUENCE</scope>
</reference>
<dbReference type="PANTHER" id="PTHR24170:SF2">
    <property type="entry name" value="ANKYRIN REPEAT DOMAIN-CONTAINING PROTEIN 27"/>
    <property type="match status" value="1"/>
</dbReference>
<dbReference type="InterPro" id="IPR051248">
    <property type="entry name" value="UPF0507/Ank_repeat_27"/>
</dbReference>
<dbReference type="PROSITE" id="PS51205">
    <property type="entry name" value="VPS9"/>
    <property type="match status" value="1"/>
</dbReference>
<dbReference type="GO" id="GO:0005085">
    <property type="term" value="F:guanyl-nucleotide exchange factor activity"/>
    <property type="evidence" value="ECO:0007669"/>
    <property type="project" value="TreeGrafter"/>
</dbReference>
<proteinExistence type="predicted"/>
<dbReference type="GO" id="GO:0048812">
    <property type="term" value="P:neuron projection morphogenesis"/>
    <property type="evidence" value="ECO:0007669"/>
    <property type="project" value="TreeGrafter"/>
</dbReference>
<sequence>MNLYDECLDHNPFFQFVQENHGDIIQQSIEEDWIICVPRIGSFDSRCVTNEDVYENILIPNADLPVTHFSTLAKREVCVCDKSIVVNGDYSVRILFEETYYVNKHQKYKLWCVERPLNKRHLIVANGDCCSWSARDCIKLLWTKDRAILSSVNKLIECYLDEDLRFQSLEVLVQRTSGLFHQSVDVVAKQGRDGENICLALETYIQQCAHMKLLRAICNCTARYDASLNKIIRNLNEVQIRDLDINSMYADCLSVAKRYITNFSKVVTVLGKVECLRKIFDLISNQKGVCVTTDDLLKNFVLLILKSNVSNWVANLSYITHFRFSSLSLKDENSFLITTLEAAIEYIKRGEIRVDCRFDEDNLGRYFMGICEGDICSVKKRCSHEKGEDMALCHPLCTCDKCARNAIDVNSCNEKGWTALHVSCLHERPHIVEYLLKSGAKVNVCDDLGLTPLHYAALKGHQNALLLLLHADATSDVQDSNGNTPLHLAANNGHESCVKALLYFKEHKSCAINANIVNNIGDSPLHRSVKWGYLEITSILLQYGADPNISNKWNHTAFDIAHNDYLKNLLLKSLNVDKTVDGTTIELNKISPGVSENLEQMKKIDLLLKSIKNNDLPLMCYYLGVPSLQATNLNTNSSCHPLCTCDSCQMQYENSSTAPPSTKTVAALPVNAVNIEGFTPLHVAAKYGRLAMVRLLLDKGALINTKTRKEQLTALHLACQHHRIQVVRELLKCGGCNADMQDVKGNTPLHYACLSNDGGIVELLLSHDCDISIKNSNNKTALKEAHSKMFWNVVKLFKINSNSNDNNGLFLSL</sequence>
<dbReference type="GO" id="GO:0005769">
    <property type="term" value="C:early endosome"/>
    <property type="evidence" value="ECO:0007669"/>
    <property type="project" value="TreeGrafter"/>
</dbReference>
<dbReference type="SUPFAM" id="SSF109993">
    <property type="entry name" value="VPS9 domain"/>
    <property type="match status" value="1"/>
</dbReference>
<dbReference type="Gene3D" id="1.20.1050.80">
    <property type="entry name" value="VPS9 domain"/>
    <property type="match status" value="1"/>
</dbReference>
<feature type="repeat" description="ANK" evidence="1">
    <location>
        <begin position="481"/>
        <end position="502"/>
    </location>
</feature>
<dbReference type="GO" id="GO:0005886">
    <property type="term" value="C:plasma membrane"/>
    <property type="evidence" value="ECO:0007669"/>
    <property type="project" value="TreeGrafter"/>
</dbReference>
<dbReference type="InParanoid" id="A0A1Y1KH66"/>
<name>A0A1Y1KH66_PHOPY</name>
<dbReference type="Pfam" id="PF00023">
    <property type="entry name" value="Ank"/>
    <property type="match status" value="1"/>
</dbReference>
<dbReference type="EMBL" id="GEZM01087335">
    <property type="protein sequence ID" value="JAV58756.1"/>
    <property type="molecule type" value="Transcribed_RNA"/>
</dbReference>
<evidence type="ECO:0000313" key="4">
    <source>
        <dbReference type="EMBL" id="KAB0794018.1"/>
    </source>
</evidence>
<feature type="repeat" description="ANK" evidence="1">
    <location>
        <begin position="744"/>
        <end position="776"/>
    </location>
</feature>
<dbReference type="GO" id="GO:0000149">
    <property type="term" value="F:SNARE binding"/>
    <property type="evidence" value="ECO:0007669"/>
    <property type="project" value="TreeGrafter"/>
</dbReference>
<dbReference type="Pfam" id="PF12796">
    <property type="entry name" value="Ank_2"/>
    <property type="match status" value="2"/>
</dbReference>
<feature type="repeat" description="ANK" evidence="1">
    <location>
        <begin position="415"/>
        <end position="447"/>
    </location>
</feature>
<evidence type="ECO:0000313" key="3">
    <source>
        <dbReference type="EMBL" id="JAV58756.1"/>
    </source>
</evidence>
<dbReference type="InterPro" id="IPR002110">
    <property type="entry name" value="Ankyrin_rpt"/>
</dbReference>
<dbReference type="PROSITE" id="PS50297">
    <property type="entry name" value="ANK_REP_REGION"/>
    <property type="match status" value="6"/>
</dbReference>
<feature type="repeat" description="ANK" evidence="1">
    <location>
        <begin position="520"/>
        <end position="552"/>
    </location>
</feature>
<dbReference type="Pfam" id="PF13637">
    <property type="entry name" value="Ank_4"/>
    <property type="match status" value="1"/>
</dbReference>
<dbReference type="InterPro" id="IPR037191">
    <property type="entry name" value="VPS9_dom_sf"/>
</dbReference>
<dbReference type="GO" id="GO:0097422">
    <property type="term" value="C:tubular endosome"/>
    <property type="evidence" value="ECO:0007669"/>
    <property type="project" value="TreeGrafter"/>
</dbReference>
<dbReference type="PRINTS" id="PR01415">
    <property type="entry name" value="ANKYRIN"/>
</dbReference>
<dbReference type="Gene3D" id="1.25.40.20">
    <property type="entry name" value="Ankyrin repeat-containing domain"/>
    <property type="match status" value="4"/>
</dbReference>